<organism evidence="1 2">
    <name type="scientific">Thermoflexibacter ruber</name>
    <dbReference type="NCBI Taxonomy" id="1003"/>
    <lineage>
        <taxon>Bacteria</taxon>
        <taxon>Pseudomonadati</taxon>
        <taxon>Bacteroidota</taxon>
        <taxon>Cytophagia</taxon>
        <taxon>Cytophagales</taxon>
        <taxon>Thermoflexibacteraceae</taxon>
        <taxon>Thermoflexibacter</taxon>
    </lineage>
</organism>
<name>A0A1I2KDP0_9BACT</name>
<feature type="non-terminal residue" evidence="1">
    <location>
        <position position="1"/>
    </location>
</feature>
<evidence type="ECO:0000313" key="2">
    <source>
        <dbReference type="Proteomes" id="UP000199513"/>
    </source>
</evidence>
<keyword evidence="2" id="KW-1185">Reference proteome</keyword>
<accession>A0A1I2KDP0</accession>
<protein>
    <submittedName>
        <fullName evidence="1">Uncharacterized protein</fullName>
    </submittedName>
</protein>
<gene>
    <name evidence="1" type="ORF">SAMN04488541_11072</name>
</gene>
<evidence type="ECO:0000313" key="1">
    <source>
        <dbReference type="EMBL" id="SFF64419.1"/>
    </source>
</evidence>
<reference evidence="1 2" key="1">
    <citation type="submission" date="2016-10" db="EMBL/GenBank/DDBJ databases">
        <authorList>
            <person name="de Groot N.N."/>
        </authorList>
    </citation>
    <scope>NUCLEOTIDE SEQUENCE [LARGE SCALE GENOMIC DNA]</scope>
    <source>
        <strain>GEY</strain>
        <strain evidence="2">DSM 9560</strain>
    </source>
</reference>
<dbReference type="AlphaFoldDB" id="A0A1I2KDP0"/>
<dbReference type="EMBL" id="FONY01000107">
    <property type="protein sequence ID" value="SFF64419.1"/>
    <property type="molecule type" value="Genomic_DNA"/>
</dbReference>
<proteinExistence type="predicted"/>
<sequence>FFALLGCDKMEKVSPLTTENAKKHTARVEEKPFLLRYENLHPQVKESFVYYDAENGFLHFSDYLIFDKIRAELMNKDSETLARWESQFEGFTSLKSIYDKAIDAQIRRVTNLSPQAAKEIVKNNDKKVFYAPFVNENKEKFIFEGNGSFKMDIAFDEIASLVNGEGILRISGDIYLYNRNAIKILKKGNIAQIPELKKANKSDGKDIVVLPITTSASGVSNGRAESTCGQLQNNYTLNVSISWCSGNFRSWIDRVNYSTPIYDYTNVIGTQCFLGVCGPMYAIIGYTNSTRLTAGCDTKAKWLCLIECPYSQWRQTITGSLNINGSPVSINRVNGDGGISSTSFVIYDSVPANFSGSFINFTTIGTSIGTPILINYDCVP</sequence>
<dbReference type="RefSeq" id="WP_221407740.1">
    <property type="nucleotide sequence ID" value="NZ_FONY01000107.1"/>
</dbReference>
<dbReference type="Proteomes" id="UP000199513">
    <property type="component" value="Unassembled WGS sequence"/>
</dbReference>